<keyword evidence="2" id="KW-1133">Transmembrane helix</keyword>
<feature type="transmembrane region" description="Helical" evidence="2">
    <location>
        <begin position="501"/>
        <end position="525"/>
    </location>
</feature>
<feature type="transmembrane region" description="Helical" evidence="2">
    <location>
        <begin position="216"/>
        <end position="240"/>
    </location>
</feature>
<feature type="transmembrane region" description="Helical" evidence="2">
    <location>
        <begin position="468"/>
        <end position="494"/>
    </location>
</feature>
<dbReference type="Gene3D" id="2.160.20.110">
    <property type="match status" value="1"/>
</dbReference>
<feature type="region of interest" description="Disordered" evidence="1">
    <location>
        <begin position="907"/>
        <end position="941"/>
    </location>
</feature>
<dbReference type="Proteomes" id="UP000190286">
    <property type="component" value="Unassembled WGS sequence"/>
</dbReference>
<feature type="transmembrane region" description="Helical" evidence="2">
    <location>
        <begin position="412"/>
        <end position="431"/>
    </location>
</feature>
<feature type="transmembrane region" description="Helical" evidence="2">
    <location>
        <begin position="112"/>
        <end position="138"/>
    </location>
</feature>
<dbReference type="EMBL" id="FUYF01000010">
    <property type="protein sequence ID" value="SKA88891.1"/>
    <property type="molecule type" value="Genomic_DNA"/>
</dbReference>
<protein>
    <submittedName>
        <fullName evidence="3">4-amino-4-deoxy-L-arabinose transferase</fullName>
    </submittedName>
</protein>
<feature type="transmembrane region" description="Helical" evidence="2">
    <location>
        <begin position="301"/>
        <end position="318"/>
    </location>
</feature>
<evidence type="ECO:0000256" key="2">
    <source>
        <dbReference type="SAM" id="Phobius"/>
    </source>
</evidence>
<feature type="transmembrane region" description="Helical" evidence="2">
    <location>
        <begin position="443"/>
        <end position="462"/>
    </location>
</feature>
<feature type="transmembrane region" description="Helical" evidence="2">
    <location>
        <begin position="260"/>
        <end position="289"/>
    </location>
</feature>
<reference evidence="3 4" key="1">
    <citation type="submission" date="2017-02" db="EMBL/GenBank/DDBJ databases">
        <authorList>
            <person name="Peterson S.W."/>
        </authorList>
    </citation>
    <scope>NUCLEOTIDE SEQUENCE [LARGE SCALE GENOMIC DNA]</scope>
    <source>
        <strain evidence="3 4">ATCC 27749</strain>
    </source>
</reference>
<feature type="transmembrane region" description="Helical" evidence="2">
    <location>
        <begin position="82"/>
        <end position="100"/>
    </location>
</feature>
<evidence type="ECO:0000313" key="4">
    <source>
        <dbReference type="Proteomes" id="UP000190286"/>
    </source>
</evidence>
<keyword evidence="2" id="KW-0472">Membrane</keyword>
<proteinExistence type="predicted"/>
<keyword evidence="4" id="KW-1185">Reference proteome</keyword>
<evidence type="ECO:0000313" key="3">
    <source>
        <dbReference type="EMBL" id="SKA88891.1"/>
    </source>
</evidence>
<keyword evidence="3" id="KW-0808">Transferase</keyword>
<feature type="compositionally biased region" description="Basic and acidic residues" evidence="1">
    <location>
        <begin position="907"/>
        <end position="917"/>
    </location>
</feature>
<sequence>MQGAVLPKAQEMPVPKISTIKNVLSIGIFLAVVCYSAIYANNTFPISEGWNVNYVELIWHGKVPYRDFYYYLPPLNLLVDAVLWKLSFGSLLLYRLWWLLQRAAIFTLLFRLISRYINVVSTFVACLFSVMLCASSVYDLLGDYNQTVALLSILLLYCVIGFQEADTSKQRYTKIFGAGFMLGLVFLNKQTIFLASGIVYFAALAFYCIRKKDARFGWYCLFVVAGAVIPLAVAAAYLLANGAFFPFVEQVFMHTGGKGSIFTILFGGLSMALLKVQNWLIAVAAVLLAVNTGVSASREKALRAQSLLFPLLLLLLYVNFEKEISSFLELLGKSPEMQAILLIDAVLTALLLYLCVKRKVHGSRVMLPAGSILLLLFTWAATFVFCGGANSGNSDFLHDLYRGTDVWQAVQGKFYVVVLLLTILQLVRYGARVGSQGENSQAEGMFWLFCAALATMYSGIMSSGTSSIPYFCTMVAVPAVLATVLSFCGVDAWIELAVRGIAIVGCIVLSITCMAQKVICSYAWWGTEEKPRNYKTYSTDIPALKGFKFSKEDKEMFEGITQLIEENTTEDSVIFGYPYVKIFNILTDNYNMNTFVPVLFYDVVDDKYVQEEKALLEENLPDIVVWKDIPDCKEVHEREFRDGKPLEQRKIEDMFAELLPTQYEQLGEFDDVTVYKLRDKASQIEFALDGEGTYENPYRIENAADMLHFAELVSDGMTFKGQYVEQTADIDLDRQNMQPIGDAENEHCFYGVYNGAGHVIRNLNLKQSNGENVGLFSCLGGQVYNLGLEGGTIRGKYAGVIAGGSVGKEARIVNCYTDVAVTATRAGGIANDFDGRIFNCVSVGTLTGQQSAAAISGSENAWEEEIYQLQGSGKSAFETPSQQGQDIAYGDAEAINGDYLVRQLSDNAKEENKKNRDEDEVTHLLTWQKGNDGHPVFKKTK</sequence>
<accession>A0A1T4XIG9</accession>
<organism evidence="3 4">
    <name type="scientific">Gemmiger formicilis</name>
    <dbReference type="NCBI Taxonomy" id="745368"/>
    <lineage>
        <taxon>Bacteria</taxon>
        <taxon>Bacillati</taxon>
        <taxon>Bacillota</taxon>
        <taxon>Clostridia</taxon>
        <taxon>Eubacteriales</taxon>
        <taxon>Gemmiger</taxon>
    </lineage>
</organism>
<feature type="transmembrane region" description="Helical" evidence="2">
    <location>
        <begin position="193"/>
        <end position="209"/>
    </location>
</feature>
<feature type="transmembrane region" description="Helical" evidence="2">
    <location>
        <begin position="20"/>
        <end position="40"/>
    </location>
</feature>
<gene>
    <name evidence="3" type="ORF">SAMN02745178_01890</name>
</gene>
<evidence type="ECO:0000256" key="1">
    <source>
        <dbReference type="SAM" id="MobiDB-lite"/>
    </source>
</evidence>
<name>A0A1T4XIG9_9FIRM</name>
<feature type="transmembrane region" description="Helical" evidence="2">
    <location>
        <begin position="368"/>
        <end position="392"/>
    </location>
</feature>
<feature type="transmembrane region" description="Helical" evidence="2">
    <location>
        <begin position="338"/>
        <end position="356"/>
    </location>
</feature>
<dbReference type="AlphaFoldDB" id="A0A1T4XIG9"/>
<dbReference type="STRING" id="745368.SAMN02745178_01890"/>
<dbReference type="GO" id="GO:0016740">
    <property type="term" value="F:transferase activity"/>
    <property type="evidence" value="ECO:0007669"/>
    <property type="project" value="UniProtKB-KW"/>
</dbReference>
<keyword evidence="2" id="KW-0812">Transmembrane</keyword>